<sequence>MKFITALLALVAATAVSVQAANNSNNDPELVYSRAYIAITEGADFTTIVPETQSENAPKFGLSQFQAGGIYDPADIEIIPRPKGANSKDEATDGNLFAGNAQPKFVPEAAPGYFLDGECASSFGKGQGENGKIKSHSCILNLCLGGGGFNCLALYCPTAFNFAPAATIANPQRQAPKLPPAYPCTIFGGTNSFFGAKGTVDISTVTGRTTGTGGGNRIQSGVITQVLNVISNKPLPPAP</sequence>
<name>A0A1E7F0E3_9STRA</name>
<evidence type="ECO:0000256" key="1">
    <source>
        <dbReference type="SAM" id="SignalP"/>
    </source>
</evidence>
<dbReference type="Proteomes" id="UP000095751">
    <property type="component" value="Unassembled WGS sequence"/>
</dbReference>
<reference evidence="2 3" key="1">
    <citation type="submission" date="2016-09" db="EMBL/GenBank/DDBJ databases">
        <title>Extensive genetic diversity and differential bi-allelic expression allows diatom success in the polar Southern Ocean.</title>
        <authorList>
            <consortium name="DOE Joint Genome Institute"/>
            <person name="Mock T."/>
            <person name="Otillar R.P."/>
            <person name="Strauss J."/>
            <person name="Dupont C."/>
            <person name="Frickenhaus S."/>
            <person name="Maumus F."/>
            <person name="Mcmullan M."/>
            <person name="Sanges R."/>
            <person name="Schmutz J."/>
            <person name="Toseland A."/>
            <person name="Valas R."/>
            <person name="Veluchamy A."/>
            <person name="Ward B.J."/>
            <person name="Allen A."/>
            <person name="Barry K."/>
            <person name="Falciatore A."/>
            <person name="Ferrante M."/>
            <person name="Fortunato A.E."/>
            <person name="Gloeckner G."/>
            <person name="Gruber A."/>
            <person name="Hipkin R."/>
            <person name="Janech M."/>
            <person name="Kroth P."/>
            <person name="Leese F."/>
            <person name="Lindquist E."/>
            <person name="Lyon B.R."/>
            <person name="Martin J."/>
            <person name="Mayer C."/>
            <person name="Parker M."/>
            <person name="Quesneville H."/>
            <person name="Raymond J."/>
            <person name="Uhlig C."/>
            <person name="Valentin K.U."/>
            <person name="Worden A.Z."/>
            <person name="Armbrust E.V."/>
            <person name="Bowler C."/>
            <person name="Green B."/>
            <person name="Moulton V."/>
            <person name="Van Oosterhout C."/>
            <person name="Grigoriev I."/>
        </authorList>
    </citation>
    <scope>NUCLEOTIDE SEQUENCE [LARGE SCALE GENOMIC DNA]</scope>
    <source>
        <strain evidence="2 3">CCMP1102</strain>
    </source>
</reference>
<proteinExistence type="predicted"/>
<feature type="signal peptide" evidence="1">
    <location>
        <begin position="1"/>
        <end position="20"/>
    </location>
</feature>
<dbReference type="InParanoid" id="A0A1E7F0E3"/>
<dbReference type="KEGG" id="fcy:FRACYDRAFT_246396"/>
<evidence type="ECO:0000313" key="3">
    <source>
        <dbReference type="Proteomes" id="UP000095751"/>
    </source>
</evidence>
<feature type="chain" id="PRO_5009192466" evidence="1">
    <location>
        <begin position="21"/>
        <end position="239"/>
    </location>
</feature>
<keyword evidence="1" id="KW-0732">Signal</keyword>
<dbReference type="EMBL" id="KV784369">
    <property type="protein sequence ID" value="OEU11283.1"/>
    <property type="molecule type" value="Genomic_DNA"/>
</dbReference>
<dbReference type="AlphaFoldDB" id="A0A1E7F0E3"/>
<protein>
    <submittedName>
        <fullName evidence="2">Uncharacterized protein</fullName>
    </submittedName>
</protein>
<organism evidence="2 3">
    <name type="scientific">Fragilariopsis cylindrus CCMP1102</name>
    <dbReference type="NCBI Taxonomy" id="635003"/>
    <lineage>
        <taxon>Eukaryota</taxon>
        <taxon>Sar</taxon>
        <taxon>Stramenopiles</taxon>
        <taxon>Ochrophyta</taxon>
        <taxon>Bacillariophyta</taxon>
        <taxon>Bacillariophyceae</taxon>
        <taxon>Bacillariophycidae</taxon>
        <taxon>Bacillariales</taxon>
        <taxon>Bacillariaceae</taxon>
        <taxon>Fragilariopsis</taxon>
    </lineage>
</organism>
<keyword evidence="3" id="KW-1185">Reference proteome</keyword>
<accession>A0A1E7F0E3</accession>
<evidence type="ECO:0000313" key="2">
    <source>
        <dbReference type="EMBL" id="OEU11283.1"/>
    </source>
</evidence>
<gene>
    <name evidence="2" type="ORF">FRACYDRAFT_246396</name>
</gene>